<name>A0A0P1A9R0_PLAHL</name>
<reference evidence="2" key="1">
    <citation type="submission" date="2014-09" db="EMBL/GenBank/DDBJ databases">
        <authorList>
            <person name="Sharma Rahul"/>
            <person name="Thines Marco"/>
        </authorList>
    </citation>
    <scope>NUCLEOTIDE SEQUENCE [LARGE SCALE GENOMIC DNA]</scope>
</reference>
<accession>A0A0P1A9R0</accession>
<evidence type="ECO:0000313" key="1">
    <source>
        <dbReference type="EMBL" id="CEG36954.1"/>
    </source>
</evidence>
<protein>
    <submittedName>
        <fullName evidence="1">Uncharacterized protein</fullName>
    </submittedName>
</protein>
<keyword evidence="2" id="KW-1185">Reference proteome</keyword>
<sequence>MSPRRHHVADLVENVGIRRPKRVFTSLNLIKNISRRVYKVLLTNGATGKLTQIGSLSSFRVTKAHPHGGGLQRHSRVEFLELEIFALSDKY</sequence>
<evidence type="ECO:0000313" key="2">
    <source>
        <dbReference type="Proteomes" id="UP000054928"/>
    </source>
</evidence>
<organism evidence="1 2">
    <name type="scientific">Plasmopara halstedii</name>
    <name type="common">Downy mildew of sunflower</name>
    <dbReference type="NCBI Taxonomy" id="4781"/>
    <lineage>
        <taxon>Eukaryota</taxon>
        <taxon>Sar</taxon>
        <taxon>Stramenopiles</taxon>
        <taxon>Oomycota</taxon>
        <taxon>Peronosporomycetes</taxon>
        <taxon>Peronosporales</taxon>
        <taxon>Peronosporaceae</taxon>
        <taxon>Plasmopara</taxon>
    </lineage>
</organism>
<dbReference type="RefSeq" id="XP_024573323.1">
    <property type="nucleotide sequence ID" value="XM_024722224.1"/>
</dbReference>
<proteinExistence type="predicted"/>
<dbReference type="EMBL" id="CCYD01000252">
    <property type="protein sequence ID" value="CEG36954.1"/>
    <property type="molecule type" value="Genomic_DNA"/>
</dbReference>
<dbReference type="GeneID" id="36399258"/>
<dbReference type="AlphaFoldDB" id="A0A0P1A9R0"/>
<dbReference type="Proteomes" id="UP000054928">
    <property type="component" value="Unassembled WGS sequence"/>
</dbReference>